<keyword evidence="8" id="KW-1185">Reference proteome</keyword>
<evidence type="ECO:0000256" key="4">
    <source>
        <dbReference type="ARBA" id="ARBA00023242"/>
    </source>
</evidence>
<dbReference type="Gene3D" id="4.10.240.10">
    <property type="entry name" value="Zn(2)-C6 fungal-type DNA-binding domain"/>
    <property type="match status" value="1"/>
</dbReference>
<dbReference type="AlphaFoldDB" id="A0AAD6YZ60"/>
<gene>
    <name evidence="7" type="ORF">DFH08DRAFT_826884</name>
</gene>
<dbReference type="PANTHER" id="PTHR31069">
    <property type="entry name" value="OLEATE-ACTIVATED TRANSCRIPTION FACTOR 1-RELATED"/>
    <property type="match status" value="1"/>
</dbReference>
<evidence type="ECO:0000256" key="3">
    <source>
        <dbReference type="ARBA" id="ARBA00023163"/>
    </source>
</evidence>
<name>A0AAD6YZ60_9AGAR</name>
<comment type="caution">
    <text evidence="7">The sequence shown here is derived from an EMBL/GenBank/DDBJ whole genome shotgun (WGS) entry which is preliminary data.</text>
</comment>
<dbReference type="PROSITE" id="PS00463">
    <property type="entry name" value="ZN2_CY6_FUNGAL_1"/>
    <property type="match status" value="1"/>
</dbReference>
<proteinExistence type="predicted"/>
<dbReference type="GO" id="GO:0008270">
    <property type="term" value="F:zinc ion binding"/>
    <property type="evidence" value="ECO:0007669"/>
    <property type="project" value="InterPro"/>
</dbReference>
<dbReference type="PANTHER" id="PTHR31069:SF32">
    <property type="entry name" value="ARGININE METABOLISM REGULATION PROTEIN II"/>
    <property type="match status" value="1"/>
</dbReference>
<accession>A0AAD6YZ60</accession>
<evidence type="ECO:0000256" key="1">
    <source>
        <dbReference type="ARBA" id="ARBA00023015"/>
    </source>
</evidence>
<evidence type="ECO:0000259" key="6">
    <source>
        <dbReference type="PROSITE" id="PS50048"/>
    </source>
</evidence>
<dbReference type="CDD" id="cd00067">
    <property type="entry name" value="GAL4"/>
    <property type="match status" value="1"/>
</dbReference>
<dbReference type="InterPro" id="IPR001138">
    <property type="entry name" value="Zn2Cys6_DnaBD"/>
</dbReference>
<feature type="region of interest" description="Disordered" evidence="5">
    <location>
        <begin position="66"/>
        <end position="88"/>
    </location>
</feature>
<evidence type="ECO:0000313" key="7">
    <source>
        <dbReference type="EMBL" id="KAJ7302137.1"/>
    </source>
</evidence>
<feature type="region of interest" description="Disordered" evidence="5">
    <location>
        <begin position="119"/>
        <end position="162"/>
    </location>
</feature>
<dbReference type="InterPro" id="IPR036864">
    <property type="entry name" value="Zn2-C6_fun-type_DNA-bd_sf"/>
</dbReference>
<reference evidence="7" key="1">
    <citation type="submission" date="2023-03" db="EMBL/GenBank/DDBJ databases">
        <title>Massive genome expansion in bonnet fungi (Mycena s.s.) driven by repeated elements and novel gene families across ecological guilds.</title>
        <authorList>
            <consortium name="Lawrence Berkeley National Laboratory"/>
            <person name="Harder C.B."/>
            <person name="Miyauchi S."/>
            <person name="Viragh M."/>
            <person name="Kuo A."/>
            <person name="Thoen E."/>
            <person name="Andreopoulos B."/>
            <person name="Lu D."/>
            <person name="Skrede I."/>
            <person name="Drula E."/>
            <person name="Henrissat B."/>
            <person name="Morin E."/>
            <person name="Kohler A."/>
            <person name="Barry K."/>
            <person name="LaButti K."/>
            <person name="Morin E."/>
            <person name="Salamov A."/>
            <person name="Lipzen A."/>
            <person name="Mereny Z."/>
            <person name="Hegedus B."/>
            <person name="Baldrian P."/>
            <person name="Stursova M."/>
            <person name="Weitz H."/>
            <person name="Taylor A."/>
            <person name="Grigoriev I.V."/>
            <person name="Nagy L.G."/>
            <person name="Martin F."/>
            <person name="Kauserud H."/>
        </authorList>
    </citation>
    <scope>NUCLEOTIDE SEQUENCE</scope>
    <source>
        <strain evidence="7">CBHHK002</strain>
    </source>
</reference>
<dbReference type="SMART" id="SM00066">
    <property type="entry name" value="GAL4"/>
    <property type="match status" value="1"/>
</dbReference>
<dbReference type="GO" id="GO:0000981">
    <property type="term" value="F:DNA-binding transcription factor activity, RNA polymerase II-specific"/>
    <property type="evidence" value="ECO:0007669"/>
    <property type="project" value="InterPro"/>
</dbReference>
<evidence type="ECO:0000256" key="5">
    <source>
        <dbReference type="SAM" id="MobiDB-lite"/>
    </source>
</evidence>
<evidence type="ECO:0000313" key="8">
    <source>
        <dbReference type="Proteomes" id="UP001218218"/>
    </source>
</evidence>
<dbReference type="EMBL" id="JARIHO010000120">
    <property type="protein sequence ID" value="KAJ7302137.1"/>
    <property type="molecule type" value="Genomic_DNA"/>
</dbReference>
<keyword evidence="2" id="KW-0238">DNA-binding</keyword>
<protein>
    <recommendedName>
        <fullName evidence="6">Zn(2)-C6 fungal-type domain-containing protein</fullName>
    </recommendedName>
</protein>
<organism evidence="7 8">
    <name type="scientific">Mycena albidolilacea</name>
    <dbReference type="NCBI Taxonomy" id="1033008"/>
    <lineage>
        <taxon>Eukaryota</taxon>
        <taxon>Fungi</taxon>
        <taxon>Dikarya</taxon>
        <taxon>Basidiomycota</taxon>
        <taxon>Agaricomycotina</taxon>
        <taxon>Agaricomycetes</taxon>
        <taxon>Agaricomycetidae</taxon>
        <taxon>Agaricales</taxon>
        <taxon>Marasmiineae</taxon>
        <taxon>Mycenaceae</taxon>
        <taxon>Mycena</taxon>
    </lineage>
</organism>
<dbReference type="SUPFAM" id="SSF57701">
    <property type="entry name" value="Zn2/Cys6 DNA-binding domain"/>
    <property type="match status" value="1"/>
</dbReference>
<evidence type="ECO:0000256" key="2">
    <source>
        <dbReference type="ARBA" id="ARBA00023125"/>
    </source>
</evidence>
<feature type="domain" description="Zn(2)-C6 fungal-type" evidence="6">
    <location>
        <begin position="23"/>
        <end position="58"/>
    </location>
</feature>
<dbReference type="InterPro" id="IPR050675">
    <property type="entry name" value="OAF3"/>
</dbReference>
<dbReference type="GO" id="GO:0003677">
    <property type="term" value="F:DNA binding"/>
    <property type="evidence" value="ECO:0007669"/>
    <property type="project" value="UniProtKB-KW"/>
</dbReference>
<dbReference type="Proteomes" id="UP001218218">
    <property type="component" value="Unassembled WGS sequence"/>
</dbReference>
<keyword evidence="4" id="KW-0539">Nucleus</keyword>
<feature type="compositionally biased region" description="Low complexity" evidence="5">
    <location>
        <begin position="138"/>
        <end position="149"/>
    </location>
</feature>
<dbReference type="Pfam" id="PF00172">
    <property type="entry name" value="Zn_clus"/>
    <property type="match status" value="1"/>
</dbReference>
<keyword evidence="3" id="KW-0804">Transcription</keyword>
<dbReference type="PROSITE" id="PS50048">
    <property type="entry name" value="ZN2_CY6_FUNGAL_2"/>
    <property type="match status" value="1"/>
</dbReference>
<keyword evidence="1" id="KW-0805">Transcription regulation</keyword>
<sequence>MSRSSTPSSALSLFTKRRRAFLACTECRKRKIKCVSVPDIDSYRPCTRCTQKGIKCEYYAVPDDYHPSSQPRTPPHGHAQEIEIPPSDNYSDPGCPYLGVNFPGSKVARRSSLPIPASASTARYPYRRRNTVAESRSRPSSRAPTPSATNFAPHQPSPRLSLLSTPLRDFTALQIPTAANPQPEFDLADMFTLPQPSSAPSTQQPFASLPTPIAAYPTPKYDSDDMVNRIHPLIFAGTYDPNNSSLQSDQRHSQVYAPLAEPSGIWPEPMLCICPPGPCYCGANFNEGS</sequence>